<comment type="caution">
    <text evidence="1">The sequence shown here is derived from an EMBL/GenBank/DDBJ whole genome shotgun (WGS) entry which is preliminary data.</text>
</comment>
<accession>A0A4U0EUL0</accession>
<keyword evidence="2" id="KW-1185">Reference proteome</keyword>
<organism evidence="1 2">
    <name type="scientific">Pontimicrobium aquaticum</name>
    <dbReference type="NCBI Taxonomy" id="2565367"/>
    <lineage>
        <taxon>Bacteria</taxon>
        <taxon>Pseudomonadati</taxon>
        <taxon>Bacteroidota</taxon>
        <taxon>Flavobacteriia</taxon>
        <taxon>Flavobacteriales</taxon>
        <taxon>Flavobacteriaceae</taxon>
        <taxon>Pontimicrobium</taxon>
    </lineage>
</organism>
<dbReference type="AlphaFoldDB" id="A0A4U0EUL0"/>
<reference evidence="1 2" key="1">
    <citation type="submission" date="2019-04" db="EMBL/GenBank/DDBJ databases">
        <title>Lacinutrix sp. nov., isolated from marine water.</title>
        <authorList>
            <person name="Kim W."/>
        </authorList>
    </citation>
    <scope>NUCLEOTIDE SEQUENCE [LARGE SCALE GENOMIC DNA]</scope>
    <source>
        <strain evidence="1 2">CAU 1491</strain>
    </source>
</reference>
<dbReference type="OrthoDB" id="1432621at2"/>
<proteinExistence type="predicted"/>
<evidence type="ECO:0000313" key="1">
    <source>
        <dbReference type="EMBL" id="TJY34092.1"/>
    </source>
</evidence>
<protein>
    <submittedName>
        <fullName evidence="1">Uncharacterized protein</fullName>
    </submittedName>
</protein>
<dbReference type="EMBL" id="SUPL01000006">
    <property type="protein sequence ID" value="TJY34092.1"/>
    <property type="molecule type" value="Genomic_DNA"/>
</dbReference>
<dbReference type="Proteomes" id="UP000307657">
    <property type="component" value="Unassembled WGS sequence"/>
</dbReference>
<dbReference type="RefSeq" id="WP_136844448.1">
    <property type="nucleotide sequence ID" value="NZ_SUPL01000006.1"/>
</dbReference>
<sequence length="185" mass="21378">MFIKINLTTKKNYPRKFPINLKDLEAAVKSCYLGLGTPYQPIPIDNFVSLGDNQFPAIPAKAKISIKLCPENEDDFLYKLSDPKLVCCKVKNVDRKFNDKDRIAKGYWKKIFNCDSKYIFSAPEGTLFISPNKEGKCSISTRKKFPNTIVAYSIMFSLIIEHKDGYKRRYYFILDPVVEIRSNPR</sequence>
<evidence type="ECO:0000313" key="2">
    <source>
        <dbReference type="Proteomes" id="UP000307657"/>
    </source>
</evidence>
<name>A0A4U0EUL0_9FLAO</name>
<gene>
    <name evidence="1" type="ORF">E5167_12315</name>
</gene>